<evidence type="ECO:0000256" key="6">
    <source>
        <dbReference type="ARBA" id="ARBA00023136"/>
    </source>
</evidence>
<dbReference type="PANTHER" id="PTHR20855">
    <property type="entry name" value="ADIPOR/PROGESTIN RECEPTOR-RELATED"/>
    <property type="match status" value="1"/>
</dbReference>
<feature type="binding site" evidence="7">
    <location>
        <position position="74"/>
    </location>
    <ligand>
        <name>Zn(2+)</name>
        <dbReference type="ChEBI" id="CHEBI:29105"/>
    </ligand>
</feature>
<dbReference type="InterPro" id="IPR004254">
    <property type="entry name" value="AdipoR/HlyIII-related"/>
</dbReference>
<keyword evidence="10" id="KW-1185">Reference proteome</keyword>
<dbReference type="KEGG" id="ckw:CKALI_02080"/>
<keyword evidence="6 8" id="KW-0472">Membrane</keyword>
<keyword evidence="7" id="KW-0862">Zinc</keyword>
<keyword evidence="3" id="KW-1003">Cell membrane</keyword>
<feature type="transmembrane region" description="Helical" evidence="8">
    <location>
        <begin position="146"/>
        <end position="164"/>
    </location>
</feature>
<dbReference type="AlphaFoldDB" id="A0A6B8VID1"/>
<dbReference type="Proteomes" id="UP000427071">
    <property type="component" value="Chromosome"/>
</dbReference>
<dbReference type="GO" id="GO:0005886">
    <property type="term" value="C:plasma membrane"/>
    <property type="evidence" value="ECO:0007669"/>
    <property type="project" value="UniProtKB-SubCell"/>
</dbReference>
<feature type="transmembrane region" description="Helical" evidence="8">
    <location>
        <begin position="24"/>
        <end position="46"/>
    </location>
</feature>
<keyword evidence="4 8" id="KW-0812">Transmembrane</keyword>
<keyword evidence="7" id="KW-0479">Metal-binding</keyword>
<protein>
    <submittedName>
        <fullName evidence="9">Hemeolysin-III related</fullName>
    </submittedName>
</protein>
<comment type="similarity">
    <text evidence="2">Belongs to the UPF0073 (Hly-III) family.</text>
</comment>
<sequence>MQTEHVVKVTYRLNRGSRPILRGWLHFVSAIIAVLAGTILSTVAWMTLTWQQAVAVTIYVLGIVTLFGVSASYHLGPWRSATTVQWWRRADHATIAVFIAATYTPLCAILFDAKTATTMLLIAWSGAIAGVILNLVWINHPRWLDVVVYLLIGWLIVPLVPQVWRAGGSTVVWLLFAGGIVYTLGAIVYGFKWPGRSAKIMGFHEHFHTATVIAAALHFIAVCLVVA</sequence>
<dbReference type="NCBIfam" id="TIGR01065">
    <property type="entry name" value="hlyIII"/>
    <property type="match status" value="1"/>
</dbReference>
<dbReference type="InterPro" id="IPR005744">
    <property type="entry name" value="Hy-lIII"/>
</dbReference>
<feature type="binding site" evidence="7">
    <location>
        <position position="208"/>
    </location>
    <ligand>
        <name>Zn(2+)</name>
        <dbReference type="ChEBI" id="CHEBI:29105"/>
    </ligand>
</feature>
<feature type="transmembrane region" description="Helical" evidence="8">
    <location>
        <begin position="93"/>
        <end position="111"/>
    </location>
</feature>
<accession>A0A6B8VID1</accession>
<proteinExistence type="inferred from homology"/>
<name>A0A6B8VID1_9CORY</name>
<dbReference type="GO" id="GO:0046872">
    <property type="term" value="F:metal ion binding"/>
    <property type="evidence" value="ECO:0007669"/>
    <property type="project" value="UniProtKB-KW"/>
</dbReference>
<feature type="transmembrane region" description="Helical" evidence="8">
    <location>
        <begin position="206"/>
        <end position="226"/>
    </location>
</feature>
<reference evidence="10" key="1">
    <citation type="submission" date="2019-11" db="EMBL/GenBank/DDBJ databases">
        <title>Complete genome sequence of Corynebacterium kalinowskii 1959, a novel Corynebacterium species isolated from soil of a small paddock in Vilsendorf, Germany.</title>
        <authorList>
            <person name="Schaffert L."/>
            <person name="Ruwe M."/>
            <person name="Milse J."/>
            <person name="Hanuschka K."/>
            <person name="Ortseifen V."/>
            <person name="Droste J."/>
            <person name="Brandt D."/>
            <person name="Schlueter L."/>
            <person name="Kutter Y."/>
            <person name="Vinke S."/>
            <person name="Viehoefer P."/>
            <person name="Jacob L."/>
            <person name="Luebke N.-C."/>
            <person name="Schulte-Berndt E."/>
            <person name="Hain C."/>
            <person name="Linder M."/>
            <person name="Schmidt P."/>
            <person name="Wollenschlaeger L."/>
            <person name="Luttermann T."/>
            <person name="Thieme E."/>
            <person name="Hassa J."/>
            <person name="Haak M."/>
            <person name="Wittchen M."/>
            <person name="Mentz A."/>
            <person name="Persicke M."/>
            <person name="Busche T."/>
            <person name="Ruckert C."/>
        </authorList>
    </citation>
    <scope>NUCLEOTIDE SEQUENCE [LARGE SCALE GENOMIC DNA]</scope>
    <source>
        <strain evidence="10">1959</strain>
    </source>
</reference>
<evidence type="ECO:0000256" key="5">
    <source>
        <dbReference type="ARBA" id="ARBA00022989"/>
    </source>
</evidence>
<feature type="transmembrane region" description="Helical" evidence="8">
    <location>
        <begin position="53"/>
        <end position="73"/>
    </location>
</feature>
<evidence type="ECO:0000313" key="9">
    <source>
        <dbReference type="EMBL" id="QGU01314.1"/>
    </source>
</evidence>
<evidence type="ECO:0000256" key="1">
    <source>
        <dbReference type="ARBA" id="ARBA00004651"/>
    </source>
</evidence>
<dbReference type="EMBL" id="CP046452">
    <property type="protein sequence ID" value="QGU01314.1"/>
    <property type="molecule type" value="Genomic_DNA"/>
</dbReference>
<dbReference type="PANTHER" id="PTHR20855:SF3">
    <property type="entry name" value="LD03007P"/>
    <property type="match status" value="1"/>
</dbReference>
<feature type="transmembrane region" description="Helical" evidence="8">
    <location>
        <begin position="171"/>
        <end position="191"/>
    </location>
</feature>
<evidence type="ECO:0000256" key="3">
    <source>
        <dbReference type="ARBA" id="ARBA00022475"/>
    </source>
</evidence>
<keyword evidence="5 8" id="KW-1133">Transmembrane helix</keyword>
<gene>
    <name evidence="9" type="ORF">CKALI_02080</name>
</gene>
<feature type="binding site" evidence="7">
    <location>
        <position position="204"/>
    </location>
    <ligand>
        <name>Zn(2+)</name>
        <dbReference type="ChEBI" id="CHEBI:29105"/>
    </ligand>
</feature>
<organism evidence="9 10">
    <name type="scientific">Corynebacterium kalinowskii</name>
    <dbReference type="NCBI Taxonomy" id="2675216"/>
    <lineage>
        <taxon>Bacteria</taxon>
        <taxon>Bacillati</taxon>
        <taxon>Actinomycetota</taxon>
        <taxon>Actinomycetes</taxon>
        <taxon>Mycobacteriales</taxon>
        <taxon>Corynebacteriaceae</taxon>
        <taxon>Corynebacterium</taxon>
    </lineage>
</organism>
<dbReference type="Pfam" id="PF03006">
    <property type="entry name" value="HlyIII"/>
    <property type="match status" value="1"/>
</dbReference>
<evidence type="ECO:0000256" key="4">
    <source>
        <dbReference type="ARBA" id="ARBA00022692"/>
    </source>
</evidence>
<evidence type="ECO:0000256" key="8">
    <source>
        <dbReference type="SAM" id="Phobius"/>
    </source>
</evidence>
<evidence type="ECO:0000313" key="10">
    <source>
        <dbReference type="Proteomes" id="UP000427071"/>
    </source>
</evidence>
<evidence type="ECO:0000256" key="7">
    <source>
        <dbReference type="PIRSR" id="PIRSR604254-1"/>
    </source>
</evidence>
<feature type="transmembrane region" description="Helical" evidence="8">
    <location>
        <begin position="118"/>
        <end position="140"/>
    </location>
</feature>
<comment type="subcellular location">
    <subcellularLocation>
        <location evidence="1">Cell membrane</location>
        <topology evidence="1">Multi-pass membrane protein</topology>
    </subcellularLocation>
</comment>
<dbReference type="GO" id="GO:0140911">
    <property type="term" value="F:pore-forming activity"/>
    <property type="evidence" value="ECO:0007669"/>
    <property type="project" value="InterPro"/>
</dbReference>
<evidence type="ECO:0000256" key="2">
    <source>
        <dbReference type="ARBA" id="ARBA00008488"/>
    </source>
</evidence>